<proteinExistence type="predicted"/>
<feature type="coiled-coil region" evidence="1">
    <location>
        <begin position="421"/>
        <end position="455"/>
    </location>
</feature>
<dbReference type="OrthoDB" id="2183194at2"/>
<dbReference type="PANTHER" id="PTHR47372:SF11">
    <property type="entry name" value="RE19971P"/>
    <property type="match status" value="1"/>
</dbReference>
<gene>
    <name evidence="2" type="ORF">EMO89_02715</name>
</gene>
<reference evidence="2 3" key="1">
    <citation type="journal article" date="2019" name="Syst. Appl. Microbiol.">
        <title>Characterization of Bifidobacterium species in feaces of the Egyptian fruit bat: Description of B. vespertilionis sp. nov. and B. rousetti sp. nov.</title>
        <authorList>
            <person name="Modesto M."/>
            <person name="Satti M."/>
            <person name="Watanabe K."/>
            <person name="Puglisi E."/>
            <person name="Morelli L."/>
            <person name="Huang C.-H."/>
            <person name="Liou J.-S."/>
            <person name="Miyashita M."/>
            <person name="Tamura T."/>
            <person name="Saito S."/>
            <person name="Mori K."/>
            <person name="Huang L."/>
            <person name="Sciavilla P."/>
            <person name="Sandri C."/>
            <person name="Spiezio C."/>
            <person name="Vitali F."/>
            <person name="Cavalieri D."/>
            <person name="Perpetuini G."/>
            <person name="Tofalo R."/>
            <person name="Bonetti A."/>
            <person name="Arita M."/>
            <person name="Mattarelli P."/>
        </authorList>
    </citation>
    <scope>NUCLEOTIDE SEQUENCE [LARGE SCALE GENOMIC DNA]</scope>
    <source>
        <strain evidence="2 3">RST7</strain>
    </source>
</reference>
<comment type="caution">
    <text evidence="2">The sequence shown here is derived from an EMBL/GenBank/DDBJ whole genome shotgun (WGS) entry which is preliminary data.</text>
</comment>
<sequence length="1906" mass="205773">MAAGMHYGGTVYIEVKPSTSHFRDQVMRDLAGLNDVVVPVEYRGDKTGYERDKRDIQNDRITKTVKIDGDPSELNQLMKRLDREKGLKVTAQVDVDRAGAKRSMAQIASDLKSLDEPITISAFDGKSIKEFEKSLDSVQAHIRKLGEELDAQQSRGDSAFYRSSRHILEQIDAERRQYVQATRNLFTYGTALNGVNRTLRQQSMLLDTQIDKTTTASKVGEAMASQVRELMGREQDYQLVEQKSNRILLTSNQRYTAYTTTMTDATDAMRKHREEAQRDIRLMRERISSLREFQDAMLKLRPMGTANESWKLANQYVEQYENAIRRLAKGEKITLNFDTDGFDRARLKIQQVAEELNDLNNKKIRFDFYNDRADQLEQRLYKLRHERVDIPVQWQTDQERLIQQLRRAAVKVRDDPDAKYDMNLDLDMREAEEKIKEFQRKNDELKMDIDFQSALASAHLAYLTRPRTVDIIARFRDTNIGKIFNGMTYGATGLKGVSNQFDRLVNLFDTLDQKVPTLTLLGSVLTSVGAGVVNVGRSALGVGESIVSMSKAALAAPAALSGMAAAGYVGVKVFKDAQEKLGELQTGLTGLNHELGESAWGEYGDELLRVIDRIAPAVRNGMNGIAVEEGRMVAGLARVVEHSNDLNRLPNIFANTALAVGRLSPGAQSAAEAFLNLGDATSKYLPRATAYISDMAGEWANWVDRAKETGEIDRSISRVVEQAGYLKSSIGSLAGIASGLWNGLAQTENGIQGFSETLEKADRAVNSLRFQDTIARWGDGAQEAQDKLRGAFQQIGDSGYQLRYTTQQVFSDAGSTMASVVSNISRVLAQSKTGISDFSRGATQGFQQFFDAVGDSAPMFSELLSMAGSLSKTFGTTLGNALRTTSPLITALAKGAQTVAEAFNSLPAPIQSAIALWATFGKAGMSALDTLKTSIIGNVQQTLQFRQMLQELGMASDNVGASWRNVMAMWSNANLGTSFTTIADGANNATVAVGKVGNEAQKAQGKFAGLKQVGSGLWNMLGGGPAIAATAAITGVTLAISDYMTKAAATESANQSINSALQDLTSNAEDAARGMSNVTKAVEDAFKDKNYGETGLNWLNDLTTGFDSVSDAAKVTGMSTKELAQAATGTDLQYQKVADSLNKAGQETVTYGQYTDQMATTFTQSAKASQKQAEALEKAREQVKANQREIAASNGIANGYVDSLYAMGESTDQVSAKIMSNTEKMEASSNAARMLQQAQQESANAAIRARQAHSDYQVTLDSMASSVSRVKELMADGQTVWDSTANDFNFLSEAGRTASNSLAELAQSGNDYLQSMIDSGASIEEVKAAQSGLAASFDETAKSMDLPEKAAQDLREQYLMTPTQIETEFKAKTEAAKINLLQYASLIRSTFPDGKGTAIYNMLVQAVTSGAITDFDQLQQKADELSKDDYKVVVDADGNQALLKMETIEALGLKLKDGKYETTLDAKDLASDKINEVVQALKEGGLSNKQIEILLNASGNAKLTIDQVRSSLNALGMSDDDINILLNAQDNAGPKLDAAKQRLQELTGLSDEQIDFILSAIDNASPIMQDIKNQKVPLAAPSSFTISATDNASGTVNAVESTIAGIPAEKWTTLSATDQMSALARYAAEAVMRIPPQWDSSLNASGNTPDYAGRSEGAVRAVPVAWHSGLNASGNTPGFAGQSEGAVRRVPNFWQSILNAGGNTPSYASSAERSVRNVPRDWSSSITARVSGLGSVQTLADTIRGLTSKTIDVVTNFITNGSPAGHSATGGPVVGPGTSTSDSIPMMLSNGEYVVKASSVKALQARYGAGFMDTLNATAVLPASVGLASVSESRVLARAVQASVRDSLRSITVNVPAAKGETRVDDTALIGEIRALRREIPEAIMAKPALYPSKSAFKRDVRGAMV</sequence>
<dbReference type="Proteomes" id="UP000412028">
    <property type="component" value="Unassembled WGS sequence"/>
</dbReference>
<keyword evidence="1" id="KW-0175">Coiled coil</keyword>
<feature type="coiled-coil region" evidence="1">
    <location>
        <begin position="342"/>
        <end position="386"/>
    </location>
</feature>
<dbReference type="PANTHER" id="PTHR47372">
    <property type="entry name" value="DAUER UP-REGULATED-RELATED"/>
    <property type="match status" value="1"/>
</dbReference>
<dbReference type="EMBL" id="RZUI01000002">
    <property type="protein sequence ID" value="KAA8831654.1"/>
    <property type="molecule type" value="Genomic_DNA"/>
</dbReference>
<name>A0A5M9ZVL0_9BIFI</name>
<evidence type="ECO:0000256" key="1">
    <source>
        <dbReference type="SAM" id="Coils"/>
    </source>
</evidence>
<feature type="coiled-coil region" evidence="1">
    <location>
        <begin position="128"/>
        <end position="155"/>
    </location>
</feature>
<dbReference type="RefSeq" id="WP_150380827.1">
    <property type="nucleotide sequence ID" value="NZ_RZUI01000002.1"/>
</dbReference>
<protein>
    <submittedName>
        <fullName evidence="2">Methyl-accepting chemotaxis protein</fullName>
    </submittedName>
</protein>
<evidence type="ECO:0000313" key="3">
    <source>
        <dbReference type="Proteomes" id="UP000412028"/>
    </source>
</evidence>
<evidence type="ECO:0000313" key="2">
    <source>
        <dbReference type="EMBL" id="KAA8831654.1"/>
    </source>
</evidence>
<accession>A0A5M9ZVL0</accession>
<organism evidence="2 3">
    <name type="scientific">Bifidobacterium tissieri</name>
    <dbReference type="NCBI Taxonomy" id="1630162"/>
    <lineage>
        <taxon>Bacteria</taxon>
        <taxon>Bacillati</taxon>
        <taxon>Actinomycetota</taxon>
        <taxon>Actinomycetes</taxon>
        <taxon>Bifidobacteriales</taxon>
        <taxon>Bifidobacteriaceae</taxon>
        <taxon>Bifidobacterium</taxon>
    </lineage>
</organism>